<dbReference type="OrthoDB" id="3066350at2759"/>
<evidence type="ECO:0000313" key="2">
    <source>
        <dbReference type="Proteomes" id="UP000217790"/>
    </source>
</evidence>
<proteinExistence type="predicted"/>
<name>A0A2H3D6D0_ARMGA</name>
<accession>A0A2H3D6D0</accession>
<gene>
    <name evidence="1" type="ORF">ARMGADRAFT_945579</name>
</gene>
<organism evidence="1 2">
    <name type="scientific">Armillaria gallica</name>
    <name type="common">Bulbous honey fungus</name>
    <name type="synonym">Armillaria bulbosa</name>
    <dbReference type="NCBI Taxonomy" id="47427"/>
    <lineage>
        <taxon>Eukaryota</taxon>
        <taxon>Fungi</taxon>
        <taxon>Dikarya</taxon>
        <taxon>Basidiomycota</taxon>
        <taxon>Agaricomycotina</taxon>
        <taxon>Agaricomycetes</taxon>
        <taxon>Agaricomycetidae</taxon>
        <taxon>Agaricales</taxon>
        <taxon>Marasmiineae</taxon>
        <taxon>Physalacriaceae</taxon>
        <taxon>Armillaria</taxon>
    </lineage>
</organism>
<protein>
    <submittedName>
        <fullName evidence="1">Uncharacterized protein</fullName>
    </submittedName>
</protein>
<dbReference type="OMA" id="WNIALEN"/>
<evidence type="ECO:0000313" key="1">
    <source>
        <dbReference type="EMBL" id="PBK83056.1"/>
    </source>
</evidence>
<dbReference type="InParanoid" id="A0A2H3D6D0"/>
<keyword evidence="2" id="KW-1185">Reference proteome</keyword>
<reference evidence="2" key="1">
    <citation type="journal article" date="2017" name="Nat. Ecol. Evol.">
        <title>Genome expansion and lineage-specific genetic innovations in the forest pathogenic fungi Armillaria.</title>
        <authorList>
            <person name="Sipos G."/>
            <person name="Prasanna A.N."/>
            <person name="Walter M.C."/>
            <person name="O'Connor E."/>
            <person name="Balint B."/>
            <person name="Krizsan K."/>
            <person name="Kiss B."/>
            <person name="Hess J."/>
            <person name="Varga T."/>
            <person name="Slot J."/>
            <person name="Riley R."/>
            <person name="Boka B."/>
            <person name="Rigling D."/>
            <person name="Barry K."/>
            <person name="Lee J."/>
            <person name="Mihaltcheva S."/>
            <person name="LaButti K."/>
            <person name="Lipzen A."/>
            <person name="Waldron R."/>
            <person name="Moloney N.M."/>
            <person name="Sperisen C."/>
            <person name="Kredics L."/>
            <person name="Vagvoelgyi C."/>
            <person name="Patrignani A."/>
            <person name="Fitzpatrick D."/>
            <person name="Nagy I."/>
            <person name="Doyle S."/>
            <person name="Anderson J.B."/>
            <person name="Grigoriev I.V."/>
            <person name="Gueldener U."/>
            <person name="Muensterkoetter M."/>
            <person name="Nagy L.G."/>
        </authorList>
    </citation>
    <scope>NUCLEOTIDE SEQUENCE [LARGE SCALE GENOMIC DNA]</scope>
    <source>
        <strain evidence="2">Ar21-2</strain>
    </source>
</reference>
<dbReference type="AlphaFoldDB" id="A0A2H3D6D0"/>
<dbReference type="STRING" id="47427.A0A2H3D6D0"/>
<sequence length="197" mass="22617">MIGSVSEDVATPLVLPSNAPHWAVHNLAMLKRETMPPQFTRLLTLWVRFKVQEAFAESSKFGAFQRPQAVHDWIVHGHSPKFQLQPVPKGINPVKEFSSKFWAWWSNLQPDFCPKDDDLLELNKDGCPLRMLDGNWDDMRLPGTNGWLTVVAGLCFWFWQMKGMNTSGKREVAADHALQNWNIALENVEWVLGHFIH</sequence>
<dbReference type="EMBL" id="KZ293710">
    <property type="protein sequence ID" value="PBK83056.1"/>
    <property type="molecule type" value="Genomic_DNA"/>
</dbReference>
<dbReference type="Proteomes" id="UP000217790">
    <property type="component" value="Unassembled WGS sequence"/>
</dbReference>